<reference evidence="4" key="1">
    <citation type="submission" date="2020-05" db="EMBL/GenBank/DDBJ databases">
        <authorList>
            <person name="Chiriac C."/>
            <person name="Salcher M."/>
            <person name="Ghai R."/>
            <person name="Kavagutti S V."/>
        </authorList>
    </citation>
    <scope>NUCLEOTIDE SEQUENCE</scope>
</reference>
<keyword evidence="3" id="KW-0326">Glycosidase</keyword>
<gene>
    <name evidence="4" type="ORF">UFOPK3046_02252</name>
</gene>
<name>A0A6J7A8R9_9ZZZZ</name>
<dbReference type="AlphaFoldDB" id="A0A6J7A8R9"/>
<dbReference type="PROSITE" id="PS51257">
    <property type="entry name" value="PROKAR_LIPOPROTEIN"/>
    <property type="match status" value="1"/>
</dbReference>
<dbReference type="Gene3D" id="2.115.10.20">
    <property type="entry name" value="Glycosyl hydrolase domain, family 43"/>
    <property type="match status" value="1"/>
</dbReference>
<comment type="similarity">
    <text evidence="1">Belongs to the glycosyl hydrolase 43 family.</text>
</comment>
<dbReference type="PANTHER" id="PTHR42812:SF5">
    <property type="entry name" value="ENDO-ARABINASE"/>
    <property type="match status" value="1"/>
</dbReference>
<protein>
    <submittedName>
        <fullName evidence="4">Unannotated protein</fullName>
    </submittedName>
</protein>
<evidence type="ECO:0000256" key="2">
    <source>
        <dbReference type="ARBA" id="ARBA00022801"/>
    </source>
</evidence>
<keyword evidence="2" id="KW-0378">Hydrolase</keyword>
<accession>A0A6J7A8R9</accession>
<proteinExistence type="inferred from homology"/>
<dbReference type="EMBL" id="CAFAAQ010000346">
    <property type="protein sequence ID" value="CAB4829243.1"/>
    <property type="molecule type" value="Genomic_DNA"/>
</dbReference>
<dbReference type="Pfam" id="PF04616">
    <property type="entry name" value="Glyco_hydro_43"/>
    <property type="match status" value="1"/>
</dbReference>
<dbReference type="InterPro" id="IPR006710">
    <property type="entry name" value="Glyco_hydro_43"/>
</dbReference>
<dbReference type="PANTHER" id="PTHR42812">
    <property type="entry name" value="BETA-XYLOSIDASE"/>
    <property type="match status" value="1"/>
</dbReference>
<dbReference type="GO" id="GO:0004553">
    <property type="term" value="F:hydrolase activity, hydrolyzing O-glycosyl compounds"/>
    <property type="evidence" value="ECO:0007669"/>
    <property type="project" value="InterPro"/>
</dbReference>
<dbReference type="InterPro" id="IPR023296">
    <property type="entry name" value="Glyco_hydro_beta-prop_sf"/>
</dbReference>
<dbReference type="SUPFAM" id="SSF75005">
    <property type="entry name" value="Arabinanase/levansucrase/invertase"/>
    <property type="match status" value="1"/>
</dbReference>
<evidence type="ECO:0000256" key="3">
    <source>
        <dbReference type="ARBA" id="ARBA00023295"/>
    </source>
</evidence>
<evidence type="ECO:0000256" key="1">
    <source>
        <dbReference type="ARBA" id="ARBA00009865"/>
    </source>
</evidence>
<evidence type="ECO:0000313" key="4">
    <source>
        <dbReference type="EMBL" id="CAB4829243.1"/>
    </source>
</evidence>
<organism evidence="4">
    <name type="scientific">freshwater metagenome</name>
    <dbReference type="NCBI Taxonomy" id="449393"/>
    <lineage>
        <taxon>unclassified sequences</taxon>
        <taxon>metagenomes</taxon>
        <taxon>ecological metagenomes</taxon>
    </lineage>
</organism>
<dbReference type="GO" id="GO:0005975">
    <property type="term" value="P:carbohydrate metabolic process"/>
    <property type="evidence" value="ECO:0007669"/>
    <property type="project" value="InterPro"/>
</dbReference>
<sequence>MLQRNSVAFLNRSLVRTVGLCGLVLGSLLVATGCAPELGPLLKLSAIWQPTLPETSDPSVVRVDSEFYIYGSNSHVRAPVTRTTDIDRAYSLGEKNSLTTNAMPTSAAWVASPQQLWAPTVGRFGSRWVMFFGADRRYPPQPNNPQCVGRAWATNPEGPFVPEPQPFTCGLDQVGGALDPELTSDAQGNQFLLVAFSDTDAPLHSIPLDANANAAGPPVQILARQYGWEYHFIENPSMAYDYTRGNYLLTYSAGVWWERDYSTGIARCSTPVGPCTSDPSGPWIASSAGRTAPGGLSFFTDTTGQARAIFSTFAEGRETQNGGRSATIMPLTLSPIVGLGPVVK</sequence>
<dbReference type="InterPro" id="IPR051795">
    <property type="entry name" value="Glycosyl_Hydrlase_43"/>
</dbReference>